<comment type="similarity">
    <text evidence="1">Belongs to the protease inhibitor I13 (potato type I serine protease inhibitor) family.</text>
</comment>
<dbReference type="Gramene" id="TraesKAR1B01G0021340.1">
    <property type="protein sequence ID" value="cds.TraesKAR1B01G0021340.1"/>
    <property type="gene ID" value="TraesKAR1B01G0021340"/>
</dbReference>
<accession>A0A3B5YQY0</accession>
<dbReference type="Gramene" id="TraesPARA_EIv1.0_0112790.1">
    <property type="protein sequence ID" value="TraesPARA_EIv1.0_0112790.1.CDS1"/>
    <property type="gene ID" value="TraesPARA_EIv1.0_0112790"/>
</dbReference>
<keyword evidence="2" id="KW-0646">Protease inhibitor</keyword>
<proteinExistence type="inferred from homology"/>
<dbReference type="InterPro" id="IPR036354">
    <property type="entry name" value="Prot_inh_pot1_sf"/>
</dbReference>
<dbReference type="PROSITE" id="PS00285">
    <property type="entry name" value="POTATO_INHIBITOR"/>
    <property type="match status" value="1"/>
</dbReference>
<dbReference type="SMR" id="A0A3B5YQY0"/>
<name>A0A3B5YQY0_WHEAT</name>
<evidence type="ECO:0008006" key="7">
    <source>
        <dbReference type="Google" id="ProtNLM"/>
    </source>
</evidence>
<dbReference type="PANTHER" id="PTHR33091">
    <property type="entry name" value="PROTEIN, PUTATIVE, EXPRESSED-RELATED"/>
    <property type="match status" value="1"/>
</dbReference>
<evidence type="ECO:0000313" key="6">
    <source>
        <dbReference type="Proteomes" id="UP000019116"/>
    </source>
</evidence>
<dbReference type="Gramene" id="TraesWEE_scaffold_157868_01G000100.1">
    <property type="protein sequence ID" value="TraesWEE_scaffold_157868_01G000100.1"/>
    <property type="gene ID" value="TraesWEE_scaffold_157868_01G000100"/>
</dbReference>
<dbReference type="Gramene" id="TraesCAD_scaffold_038762_01G000200.1">
    <property type="protein sequence ID" value="TraesCAD_scaffold_038762_01G000200.1"/>
    <property type="gene ID" value="TraesCAD_scaffold_038762_01G000200"/>
</dbReference>
<dbReference type="Gramene" id="TraesCLE_scaffold_046321_01G000100.1">
    <property type="protein sequence ID" value="TraesCLE_scaffold_046321_01G000100.1"/>
    <property type="gene ID" value="TraesCLE_scaffold_046321_01G000100"/>
</dbReference>
<dbReference type="PaxDb" id="4565-Traes_1BS_323E3BCDE.1"/>
<keyword evidence="6" id="KW-1185">Reference proteome</keyword>
<dbReference type="GO" id="GO:0009611">
    <property type="term" value="P:response to wounding"/>
    <property type="evidence" value="ECO:0007669"/>
    <property type="project" value="InterPro"/>
</dbReference>
<dbReference type="Gramene" id="TraesCS1B03G0091300.1">
    <property type="protein sequence ID" value="TraesCS1B03G0091300.1.CDS1"/>
    <property type="gene ID" value="TraesCS1B03G0091300"/>
</dbReference>
<evidence type="ECO:0000256" key="3">
    <source>
        <dbReference type="ARBA" id="ARBA00022900"/>
    </source>
</evidence>
<protein>
    <recommendedName>
        <fullName evidence="7">Subtilisin-chymotrypsin inhibitor-2A</fullName>
    </recommendedName>
</protein>
<dbReference type="OrthoDB" id="10013825at2759"/>
<dbReference type="SUPFAM" id="SSF54654">
    <property type="entry name" value="CI-2 family of serine protease inhibitors"/>
    <property type="match status" value="1"/>
</dbReference>
<organism evidence="5">
    <name type="scientific">Triticum aestivum</name>
    <name type="common">Wheat</name>
    <dbReference type="NCBI Taxonomy" id="4565"/>
    <lineage>
        <taxon>Eukaryota</taxon>
        <taxon>Viridiplantae</taxon>
        <taxon>Streptophyta</taxon>
        <taxon>Embryophyta</taxon>
        <taxon>Tracheophyta</taxon>
        <taxon>Spermatophyta</taxon>
        <taxon>Magnoliopsida</taxon>
        <taxon>Liliopsida</taxon>
        <taxon>Poales</taxon>
        <taxon>Poaceae</taxon>
        <taxon>BOP clade</taxon>
        <taxon>Pooideae</taxon>
        <taxon>Triticodae</taxon>
        <taxon>Triticeae</taxon>
        <taxon>Triticinae</taxon>
        <taxon>Triticum</taxon>
    </lineage>
</organism>
<dbReference type="Gramene" id="TraesJAG1B03G00194370.1">
    <property type="protein sequence ID" value="TraesJAG1B03G00194370.1.CDS1"/>
    <property type="gene ID" value="TraesJAG1B03G00194370"/>
</dbReference>
<evidence type="ECO:0000256" key="2">
    <source>
        <dbReference type="ARBA" id="ARBA00022690"/>
    </source>
</evidence>
<dbReference type="STRING" id="4565.A0A3B5YQY0"/>
<reference evidence="5" key="1">
    <citation type="submission" date="2018-08" db="EMBL/GenBank/DDBJ databases">
        <authorList>
            <person name="Rossello M."/>
        </authorList>
    </citation>
    <scope>NUCLEOTIDE SEQUENCE [LARGE SCALE GENOMIC DNA]</scope>
    <source>
        <strain evidence="5">cv. Chinese Spring</strain>
    </source>
</reference>
<dbReference type="InterPro" id="IPR000864">
    <property type="entry name" value="Prot_inh_pot1"/>
</dbReference>
<dbReference type="EnsemblPlants" id="TraesCS1B02G043800.1">
    <property type="protein sequence ID" value="TraesCS1B02G043800.1.cds1"/>
    <property type="gene ID" value="TraesCS1B02G043800"/>
</dbReference>
<dbReference type="GO" id="GO:0004867">
    <property type="term" value="F:serine-type endopeptidase inhibitor activity"/>
    <property type="evidence" value="ECO:0007669"/>
    <property type="project" value="UniProtKB-KW"/>
</dbReference>
<dbReference type="Gramene" id="TraesCS1B02G043800.1">
    <property type="protein sequence ID" value="TraesCS1B02G043800.1.cds1"/>
    <property type="gene ID" value="TraesCS1B02G043800"/>
</dbReference>
<evidence type="ECO:0000256" key="4">
    <source>
        <dbReference type="SAM" id="MobiDB-lite"/>
    </source>
</evidence>
<dbReference type="Gramene" id="TraesNOR1B03G00196790.1">
    <property type="protein sequence ID" value="TraesNOR1B03G00196790.1.CDS1"/>
    <property type="gene ID" value="TraesNOR1B03G00196790"/>
</dbReference>
<dbReference type="Gene3D" id="3.30.10.10">
    <property type="entry name" value="Trypsin Inhibitor V, subunit A"/>
    <property type="match status" value="1"/>
</dbReference>
<dbReference type="Proteomes" id="UP000019116">
    <property type="component" value="Chromosome 1B"/>
</dbReference>
<dbReference type="Pfam" id="PF00280">
    <property type="entry name" value="potato_inhibit"/>
    <property type="match status" value="1"/>
</dbReference>
<dbReference type="PANTHER" id="PTHR33091:SF46">
    <property type="entry name" value="SUBTILISIN-CHYMOTRYPSIN INHIBITOR-2A"/>
    <property type="match status" value="1"/>
</dbReference>
<sequence length="83" mass="8996">MSSMEGSVMKYPEPARGSTEASSAKTSWPEVVGMSAKKAKEIILRDKPDAQIEVIPVDVQVTQDLNLNRVRIVVAVARTPMVG</sequence>
<evidence type="ECO:0000256" key="1">
    <source>
        <dbReference type="ARBA" id="ARBA00008210"/>
    </source>
</evidence>
<dbReference type="OMA" id="MKYPEPA"/>
<reference evidence="5" key="2">
    <citation type="submission" date="2018-10" db="UniProtKB">
        <authorList>
            <consortium name="EnsemblPlants"/>
        </authorList>
    </citation>
    <scope>IDENTIFICATION</scope>
</reference>
<feature type="region of interest" description="Disordered" evidence="4">
    <location>
        <begin position="1"/>
        <end position="30"/>
    </location>
</feature>
<keyword evidence="3" id="KW-0722">Serine protease inhibitor</keyword>
<dbReference type="Gramene" id="TraesLDM1B03G00194440.1">
    <property type="protein sequence ID" value="TraesLDM1B03G00194440.1.CDS1"/>
    <property type="gene ID" value="TraesLDM1B03G00194440"/>
</dbReference>
<dbReference type="PRINTS" id="PR00292">
    <property type="entry name" value="POTATOINHBTR"/>
</dbReference>
<dbReference type="Gramene" id="TraesNOR1B03G00196790.2">
    <property type="protein sequence ID" value="TraesNOR1B03G00196790.2.CDS1"/>
    <property type="gene ID" value="TraesNOR1B03G00196790"/>
</dbReference>
<dbReference type="AlphaFoldDB" id="A0A3B5YQY0"/>
<evidence type="ECO:0000313" key="5">
    <source>
        <dbReference type="EnsemblPlants" id="TraesCS1B02G043800.1.cds1"/>
    </source>
</evidence>
<dbReference type="Gramene" id="TraesSYM1B03G00198990.1">
    <property type="protein sequence ID" value="TraesSYM1B03G00198990.1.CDS1"/>
    <property type="gene ID" value="TraesSYM1B03G00198990"/>
</dbReference>